<dbReference type="RefSeq" id="XP_068348449.1">
    <property type="nucleotide sequence ID" value="XM_068512131.1"/>
</dbReference>
<feature type="region of interest" description="Disordered" evidence="1">
    <location>
        <begin position="304"/>
        <end position="330"/>
    </location>
</feature>
<feature type="compositionally biased region" description="Basic and acidic residues" evidence="1">
    <location>
        <begin position="314"/>
        <end position="330"/>
    </location>
</feature>
<feature type="compositionally biased region" description="Polar residues" evidence="1">
    <location>
        <begin position="44"/>
        <end position="59"/>
    </location>
</feature>
<evidence type="ECO:0000313" key="2">
    <source>
        <dbReference type="EMBL" id="OHS95312.1"/>
    </source>
</evidence>
<feature type="compositionally biased region" description="Basic and acidic residues" evidence="1">
    <location>
        <begin position="89"/>
        <end position="110"/>
    </location>
</feature>
<feature type="region of interest" description="Disordered" evidence="1">
    <location>
        <begin position="73"/>
        <end position="196"/>
    </location>
</feature>
<comment type="caution">
    <text evidence="2">The sequence shown here is derived from an EMBL/GenBank/DDBJ whole genome shotgun (WGS) entry which is preliminary data.</text>
</comment>
<feature type="compositionally biased region" description="Low complexity" evidence="1">
    <location>
        <begin position="175"/>
        <end position="188"/>
    </location>
</feature>
<dbReference type="Proteomes" id="UP000179807">
    <property type="component" value="Unassembled WGS sequence"/>
</dbReference>
<evidence type="ECO:0000256" key="1">
    <source>
        <dbReference type="SAM" id="MobiDB-lite"/>
    </source>
</evidence>
<feature type="region of interest" description="Disordered" evidence="1">
    <location>
        <begin position="1"/>
        <end position="59"/>
    </location>
</feature>
<dbReference type="EMBL" id="MLAK01001255">
    <property type="protein sequence ID" value="OHS95312.1"/>
    <property type="molecule type" value="Genomic_DNA"/>
</dbReference>
<dbReference type="AlphaFoldDB" id="A0A1J4J853"/>
<feature type="compositionally biased region" description="Basic and acidic residues" evidence="1">
    <location>
        <begin position="1"/>
        <end position="12"/>
    </location>
</feature>
<accession>A0A1J4J853</accession>
<name>A0A1J4J853_9EUKA</name>
<keyword evidence="3" id="KW-1185">Reference proteome</keyword>
<sequence>MSEAGSDSRNEENFDDPQSEGNQNHDNDSQNENNSENDEYENSPKNNTEETSLSSSKNLNGVLRGINQIMINNSNLFDEEEQKEEEKEENDKDEEHESEGSDSTKDKKDTENDDSENEENDQTSSQKGELEQIVSEKNNLLANESENENSSNHSNKDDTDDESDSNYKPVSQPDSSSKYSNPNNSNSKNPRRKYQLADTLFNDVPFSPSPLDPSIQHFVYKDDHPAPLVSPRSRNRAIYRPDTSAPQTARIRKSPYFLEPFTIYKVNPVKDVNRDSLSFRSGRALDTTSKSSRANQFQARVPEFPRPRLPTSDYLERTEEHEKREKDVQTARVENYKATHKMPFYEQQYRPKVLDIKVAKFRQENLEYRRAMEAKKRRESRNRREHRDLLQRMQDYEARSRYSP</sequence>
<evidence type="ECO:0000313" key="3">
    <source>
        <dbReference type="Proteomes" id="UP000179807"/>
    </source>
</evidence>
<feature type="compositionally biased region" description="Acidic residues" evidence="1">
    <location>
        <begin position="77"/>
        <end position="88"/>
    </location>
</feature>
<feature type="compositionally biased region" description="Acidic residues" evidence="1">
    <location>
        <begin position="111"/>
        <end position="121"/>
    </location>
</feature>
<feature type="compositionally biased region" description="Low complexity" evidence="1">
    <location>
        <begin position="135"/>
        <end position="153"/>
    </location>
</feature>
<feature type="region of interest" description="Disordered" evidence="1">
    <location>
        <begin position="370"/>
        <end position="404"/>
    </location>
</feature>
<dbReference type="GeneID" id="94846835"/>
<dbReference type="VEuPathDB" id="TrichDB:TRFO_38580"/>
<proteinExistence type="predicted"/>
<protein>
    <submittedName>
        <fullName evidence="2">Uncharacterized protein</fullName>
    </submittedName>
</protein>
<reference evidence="2" key="1">
    <citation type="submission" date="2016-10" db="EMBL/GenBank/DDBJ databases">
        <authorList>
            <person name="Benchimol M."/>
            <person name="Almeida L.G."/>
            <person name="Vasconcelos A.T."/>
            <person name="Perreira-Neves A."/>
            <person name="Rosa I.A."/>
            <person name="Tasca T."/>
            <person name="Bogo M.R."/>
            <person name="de Souza W."/>
        </authorList>
    </citation>
    <scope>NUCLEOTIDE SEQUENCE [LARGE SCALE GENOMIC DNA]</scope>
    <source>
        <strain evidence="2">K</strain>
    </source>
</reference>
<organism evidence="2 3">
    <name type="scientific">Tritrichomonas foetus</name>
    <dbReference type="NCBI Taxonomy" id="1144522"/>
    <lineage>
        <taxon>Eukaryota</taxon>
        <taxon>Metamonada</taxon>
        <taxon>Parabasalia</taxon>
        <taxon>Tritrichomonadida</taxon>
        <taxon>Tritrichomonadidae</taxon>
        <taxon>Tritrichomonas</taxon>
    </lineage>
</organism>
<gene>
    <name evidence="2" type="ORF">TRFO_38580</name>
</gene>
<feature type="compositionally biased region" description="Basic and acidic residues" evidence="1">
    <location>
        <begin position="385"/>
        <end position="404"/>
    </location>
</feature>